<dbReference type="AlphaFoldDB" id="A0AAV7KGE1"/>
<dbReference type="Proteomes" id="UP001165289">
    <property type="component" value="Unassembled WGS sequence"/>
</dbReference>
<dbReference type="Pfam" id="PF21122">
    <property type="entry name" value="KA1_BRSK"/>
    <property type="match status" value="1"/>
</dbReference>
<feature type="region of interest" description="Disordered" evidence="1">
    <location>
        <begin position="142"/>
        <end position="191"/>
    </location>
</feature>
<evidence type="ECO:0000256" key="1">
    <source>
        <dbReference type="SAM" id="MobiDB-lite"/>
    </source>
</evidence>
<keyword evidence="2" id="KW-0808">Transferase</keyword>
<accession>A0AAV7KGE1</accession>
<comment type="caution">
    <text evidence="2">The sequence shown here is derived from an EMBL/GenBank/DDBJ whole genome shotgun (WGS) entry which is preliminary data.</text>
</comment>
<keyword evidence="3" id="KW-1185">Reference proteome</keyword>
<name>A0AAV7KGE1_9METZ</name>
<protein>
    <submittedName>
        <fullName evidence="2">Serine/threonine-protein kinase BRSK2-like</fullName>
    </submittedName>
</protein>
<organism evidence="2 3">
    <name type="scientific">Oopsacas minuta</name>
    <dbReference type="NCBI Taxonomy" id="111878"/>
    <lineage>
        <taxon>Eukaryota</taxon>
        <taxon>Metazoa</taxon>
        <taxon>Porifera</taxon>
        <taxon>Hexactinellida</taxon>
        <taxon>Hexasterophora</taxon>
        <taxon>Lyssacinosida</taxon>
        <taxon>Leucopsacidae</taxon>
        <taxon>Oopsacas</taxon>
    </lineage>
</organism>
<proteinExistence type="predicted"/>
<dbReference type="GO" id="GO:0016301">
    <property type="term" value="F:kinase activity"/>
    <property type="evidence" value="ECO:0007669"/>
    <property type="project" value="UniProtKB-KW"/>
</dbReference>
<gene>
    <name evidence="2" type="ORF">LOD99_14295</name>
</gene>
<sequence length="191" mass="21486">MDGYTIVRGKTLSQVKRDVFQALLATKIKHEMVSPTLYKLKLESKSGKNVFGKRTVKFSLAINGAEENLYLEQKYTSSQPPTYALTFSHISGSHHKFKKAYEQLDYLITHPYEAMTVCSQPHGTPMALDIGKAQVKFATPNLQRKTLPISQRPRVNSSNSGLEDSGSDTESDDEILRPTINHHRPKNPIKI</sequence>
<reference evidence="2 3" key="1">
    <citation type="journal article" date="2023" name="BMC Biol.">
        <title>The compact genome of the sponge Oopsacas minuta (Hexactinellida) is lacking key metazoan core genes.</title>
        <authorList>
            <person name="Santini S."/>
            <person name="Schenkelaars Q."/>
            <person name="Jourda C."/>
            <person name="Duchesne M."/>
            <person name="Belahbib H."/>
            <person name="Rocher C."/>
            <person name="Selva M."/>
            <person name="Riesgo A."/>
            <person name="Vervoort M."/>
            <person name="Leys S.P."/>
            <person name="Kodjabachian L."/>
            <person name="Le Bivic A."/>
            <person name="Borchiellini C."/>
            <person name="Claverie J.M."/>
            <person name="Renard E."/>
        </authorList>
    </citation>
    <scope>NUCLEOTIDE SEQUENCE [LARGE SCALE GENOMIC DNA]</scope>
    <source>
        <strain evidence="2">SPO-2</strain>
    </source>
</reference>
<feature type="compositionally biased region" description="Basic residues" evidence="1">
    <location>
        <begin position="180"/>
        <end position="191"/>
    </location>
</feature>
<keyword evidence="2" id="KW-0418">Kinase</keyword>
<evidence type="ECO:0000313" key="3">
    <source>
        <dbReference type="Proteomes" id="UP001165289"/>
    </source>
</evidence>
<dbReference type="EMBL" id="JAKMXF010000044">
    <property type="protein sequence ID" value="KAI6659955.1"/>
    <property type="molecule type" value="Genomic_DNA"/>
</dbReference>
<evidence type="ECO:0000313" key="2">
    <source>
        <dbReference type="EMBL" id="KAI6659955.1"/>
    </source>
</evidence>